<comment type="caution">
    <text evidence="2">The sequence shown here is derived from an EMBL/GenBank/DDBJ whole genome shotgun (WGS) entry which is preliminary data.</text>
</comment>
<dbReference type="InterPro" id="IPR052523">
    <property type="entry name" value="Trichothecene_AcTrans"/>
</dbReference>
<dbReference type="Proteomes" id="UP000028525">
    <property type="component" value="Unassembled WGS sequence"/>
</dbReference>
<dbReference type="OrthoDB" id="2194050at2"/>
<sequence>MDSDRLYRVKKEDVEKLKELLTECFAGDPLYCRLIPDGETRSRLLPELFECDMEEFLETCEIYADSPDINGILVVDDESQPYNAFHYYLAEAAAVLKTDGYLIKEDPSLKTFWNFIQGREYLNSSWTDRLNQEKRLHLIYLAVRPAMQHHGISSLLLREAIDYADKNRLMISLETHNVSNVKFYEHFGFKVFSIVEKRFHLKQYCMIREIK</sequence>
<dbReference type="Pfam" id="PF00583">
    <property type="entry name" value="Acetyltransf_1"/>
    <property type="match status" value="1"/>
</dbReference>
<dbReference type="STRING" id="29354.IO98_15835"/>
<reference evidence="2 3" key="1">
    <citation type="submission" date="2014-07" db="EMBL/GenBank/DDBJ databases">
        <title>Draft genome of Clostridium celerecrescens 152B isolated from sediments associated with methane hydrate from Krishna Godavari basin.</title>
        <authorList>
            <person name="Honkalas V.S."/>
            <person name="Dabir A.P."/>
            <person name="Arora P."/>
            <person name="Dhakephalkar P.K."/>
        </authorList>
    </citation>
    <scope>NUCLEOTIDE SEQUENCE [LARGE SCALE GENOMIC DNA]</scope>
    <source>
        <strain evidence="2 3">152B</strain>
    </source>
</reference>
<dbReference type="EMBL" id="JPME01000018">
    <property type="protein sequence ID" value="KEZ89439.1"/>
    <property type="molecule type" value="Genomic_DNA"/>
</dbReference>
<evidence type="ECO:0000313" key="2">
    <source>
        <dbReference type="EMBL" id="KEZ89439.1"/>
    </source>
</evidence>
<keyword evidence="2" id="KW-0808">Transferase</keyword>
<evidence type="ECO:0000313" key="3">
    <source>
        <dbReference type="Proteomes" id="UP000028525"/>
    </source>
</evidence>
<evidence type="ECO:0000259" key="1">
    <source>
        <dbReference type="PROSITE" id="PS51186"/>
    </source>
</evidence>
<name>A0A084JKF5_9FIRM</name>
<dbReference type="InterPro" id="IPR016181">
    <property type="entry name" value="Acyl_CoA_acyltransferase"/>
</dbReference>
<protein>
    <submittedName>
        <fullName evidence="2">GCN5 family acetyltransferase</fullName>
    </submittedName>
</protein>
<dbReference type="InterPro" id="IPR000182">
    <property type="entry name" value="GNAT_dom"/>
</dbReference>
<gene>
    <name evidence="2" type="ORF">IO98_15835</name>
</gene>
<keyword evidence="3" id="KW-1185">Reference proteome</keyword>
<proteinExistence type="predicted"/>
<dbReference type="RefSeq" id="WP_038282647.1">
    <property type="nucleotide sequence ID" value="NZ_JPME01000018.1"/>
</dbReference>
<dbReference type="GO" id="GO:0016747">
    <property type="term" value="F:acyltransferase activity, transferring groups other than amino-acyl groups"/>
    <property type="evidence" value="ECO:0007669"/>
    <property type="project" value="InterPro"/>
</dbReference>
<dbReference type="PANTHER" id="PTHR42791:SF1">
    <property type="entry name" value="N-ACETYLTRANSFERASE DOMAIN-CONTAINING PROTEIN"/>
    <property type="match status" value="1"/>
</dbReference>
<dbReference type="Gene3D" id="3.40.630.30">
    <property type="match status" value="1"/>
</dbReference>
<dbReference type="SUPFAM" id="SSF55729">
    <property type="entry name" value="Acyl-CoA N-acyltransferases (Nat)"/>
    <property type="match status" value="1"/>
</dbReference>
<feature type="domain" description="N-acetyltransferase" evidence="1">
    <location>
        <begin position="43"/>
        <end position="211"/>
    </location>
</feature>
<dbReference type="PROSITE" id="PS51186">
    <property type="entry name" value="GNAT"/>
    <property type="match status" value="1"/>
</dbReference>
<accession>A0A084JKF5</accession>
<dbReference type="AlphaFoldDB" id="A0A084JKF5"/>
<dbReference type="CDD" id="cd04301">
    <property type="entry name" value="NAT_SF"/>
    <property type="match status" value="1"/>
</dbReference>
<organism evidence="2 3">
    <name type="scientific">Lacrimispora celerecrescens</name>
    <dbReference type="NCBI Taxonomy" id="29354"/>
    <lineage>
        <taxon>Bacteria</taxon>
        <taxon>Bacillati</taxon>
        <taxon>Bacillota</taxon>
        <taxon>Clostridia</taxon>
        <taxon>Lachnospirales</taxon>
        <taxon>Lachnospiraceae</taxon>
        <taxon>Lacrimispora</taxon>
    </lineage>
</organism>
<dbReference type="PANTHER" id="PTHR42791">
    <property type="entry name" value="GNAT FAMILY ACETYLTRANSFERASE"/>
    <property type="match status" value="1"/>
</dbReference>